<dbReference type="AlphaFoldDB" id="A0A8H3FXF6"/>
<feature type="region of interest" description="Disordered" evidence="1">
    <location>
        <begin position="328"/>
        <end position="365"/>
    </location>
</feature>
<comment type="caution">
    <text evidence="2">The sequence shown here is derived from an EMBL/GenBank/DDBJ whole genome shotgun (WGS) entry which is preliminary data.</text>
</comment>
<name>A0A8H3FXF6_9LECA</name>
<gene>
    <name evidence="2" type="ORF">ALECFALPRED_004740</name>
</gene>
<protein>
    <submittedName>
        <fullName evidence="2">Uncharacterized protein</fullName>
    </submittedName>
</protein>
<accession>A0A8H3FXF6</accession>
<feature type="compositionally biased region" description="Acidic residues" evidence="1">
    <location>
        <begin position="356"/>
        <end position="365"/>
    </location>
</feature>
<evidence type="ECO:0000313" key="2">
    <source>
        <dbReference type="EMBL" id="CAF9930842.1"/>
    </source>
</evidence>
<proteinExistence type="predicted"/>
<dbReference type="Proteomes" id="UP000664203">
    <property type="component" value="Unassembled WGS sequence"/>
</dbReference>
<keyword evidence="3" id="KW-1185">Reference proteome</keyword>
<organism evidence="2 3">
    <name type="scientific">Alectoria fallacina</name>
    <dbReference type="NCBI Taxonomy" id="1903189"/>
    <lineage>
        <taxon>Eukaryota</taxon>
        <taxon>Fungi</taxon>
        <taxon>Dikarya</taxon>
        <taxon>Ascomycota</taxon>
        <taxon>Pezizomycotina</taxon>
        <taxon>Lecanoromycetes</taxon>
        <taxon>OSLEUM clade</taxon>
        <taxon>Lecanoromycetidae</taxon>
        <taxon>Lecanorales</taxon>
        <taxon>Lecanorineae</taxon>
        <taxon>Parmeliaceae</taxon>
        <taxon>Alectoria</taxon>
    </lineage>
</organism>
<reference evidence="2" key="1">
    <citation type="submission" date="2021-03" db="EMBL/GenBank/DDBJ databases">
        <authorList>
            <person name="Tagirdzhanova G."/>
        </authorList>
    </citation>
    <scope>NUCLEOTIDE SEQUENCE</scope>
</reference>
<evidence type="ECO:0000313" key="3">
    <source>
        <dbReference type="Proteomes" id="UP000664203"/>
    </source>
</evidence>
<dbReference type="EMBL" id="CAJPDR010000295">
    <property type="protein sequence ID" value="CAF9930842.1"/>
    <property type="molecule type" value="Genomic_DNA"/>
</dbReference>
<evidence type="ECO:0000256" key="1">
    <source>
        <dbReference type="SAM" id="MobiDB-lite"/>
    </source>
</evidence>
<dbReference type="OrthoDB" id="5290015at2759"/>
<sequence length="365" mass="40921">MAAPPTAFAIWHRDNSGIVDFQYPAEAPIHSVVERCISICRKMLENSEGQRAFVTLAERVEKARRGSPAWYKTGLTDTADMESITQGFFQKVFTRFPTVFVDYTVREPDYLAITPRYPRIGSDTAFEPSRLCIMLNGQVSSKLAELLTEMLEQADTILKRVGHMAGTWARARKSNTTENRMQFNRFLFAFSNTILHELAHLLITYLGQGRFATPEGINQGNIARAPDLAKNEAGRALERMLLGGALNFYRDPNQGTEDRLSGVPYLNKKDDAYQIDQEIIDSIADSQLEFPYRCSGPPEQRALVTMASNYTGQLNAWTDPLGDPGVLQSVSKSVPPLPDINIDELWHPAPRPASSEWEEDSGEEQ</sequence>